<dbReference type="GO" id="GO:0042597">
    <property type="term" value="C:periplasmic space"/>
    <property type="evidence" value="ECO:0007669"/>
    <property type="project" value="UniProtKB-SubCell"/>
</dbReference>
<name>A0A285TQ80_9HYPH</name>
<keyword evidence="4" id="KW-0574">Periplasm</keyword>
<feature type="signal peptide" evidence="9">
    <location>
        <begin position="1"/>
        <end position="24"/>
    </location>
</feature>
<keyword evidence="12" id="KW-1185">Reference proteome</keyword>
<feature type="binding site" evidence="8">
    <location>
        <position position="105"/>
    </location>
    <ligand>
        <name>Cu cation</name>
        <dbReference type="ChEBI" id="CHEBI:23378"/>
    </ligand>
</feature>
<evidence type="ECO:0000256" key="3">
    <source>
        <dbReference type="ARBA" id="ARBA00022723"/>
    </source>
</evidence>
<gene>
    <name evidence="11" type="ORF">SAMN05421512_11421</name>
</gene>
<sequence>MKRTRMFALALATVAALSGTVAMAAEHEVKMLNKGAKGVMVFEPDLIRIAPGDTVHFRATNPSHNAETVPGMLPEGAEAFAGKMNKDVSVTFTQEGVYGVKCKPHFAMGMVAAVVVGDPVNLDDAKAVKTPGKAKKVFAELLGGL</sequence>
<organism evidence="11 12">
    <name type="scientific">Stappia indica</name>
    <dbReference type="NCBI Taxonomy" id="538381"/>
    <lineage>
        <taxon>Bacteria</taxon>
        <taxon>Pseudomonadati</taxon>
        <taxon>Pseudomonadota</taxon>
        <taxon>Alphaproteobacteria</taxon>
        <taxon>Hyphomicrobiales</taxon>
        <taxon>Stappiaceae</taxon>
        <taxon>Stappia</taxon>
    </lineage>
</organism>
<dbReference type="GO" id="GO:0005507">
    <property type="term" value="F:copper ion binding"/>
    <property type="evidence" value="ECO:0007669"/>
    <property type="project" value="UniProtKB-UniRule"/>
</dbReference>
<feature type="chain" id="PRO_5012289829" description="Pseudoazurin" evidence="9">
    <location>
        <begin position="25"/>
        <end position="145"/>
    </location>
</feature>
<dbReference type="InterPro" id="IPR002386">
    <property type="entry name" value="Amicyanin/Pseudoazurin"/>
</dbReference>
<evidence type="ECO:0000256" key="2">
    <source>
        <dbReference type="ARBA" id="ARBA00022448"/>
    </source>
</evidence>
<keyword evidence="9" id="KW-0732">Signal</keyword>
<dbReference type="InterPro" id="IPR000923">
    <property type="entry name" value="BlueCu_1"/>
</dbReference>
<evidence type="ECO:0000256" key="9">
    <source>
        <dbReference type="SAM" id="SignalP"/>
    </source>
</evidence>
<evidence type="ECO:0000256" key="8">
    <source>
        <dbReference type="PIRSR" id="PIRSR602386-1"/>
    </source>
</evidence>
<dbReference type="STRING" id="538381.GCA_001696535_00412"/>
<dbReference type="PRINTS" id="PR00155">
    <property type="entry name" value="AMICYANIN"/>
</dbReference>
<evidence type="ECO:0000256" key="7">
    <source>
        <dbReference type="NCBIfam" id="TIGR02375"/>
    </source>
</evidence>
<evidence type="ECO:0000256" key="4">
    <source>
        <dbReference type="ARBA" id="ARBA00022764"/>
    </source>
</evidence>
<dbReference type="GO" id="GO:0009055">
    <property type="term" value="F:electron transfer activity"/>
    <property type="evidence" value="ECO:0007669"/>
    <property type="project" value="InterPro"/>
</dbReference>
<feature type="binding site" evidence="8">
    <location>
        <position position="110"/>
    </location>
    <ligand>
        <name>Cu cation</name>
        <dbReference type="ChEBI" id="CHEBI:23378"/>
    </ligand>
</feature>
<dbReference type="InterPro" id="IPR008972">
    <property type="entry name" value="Cupredoxin"/>
</dbReference>
<keyword evidence="6 8" id="KW-0186">Copper</keyword>
<feature type="binding site" evidence="8">
    <location>
        <position position="102"/>
    </location>
    <ligand>
        <name>Cu cation</name>
        <dbReference type="ChEBI" id="CHEBI:23378"/>
    </ligand>
</feature>
<dbReference type="Gene3D" id="2.60.40.420">
    <property type="entry name" value="Cupredoxins - blue copper proteins"/>
    <property type="match status" value="1"/>
</dbReference>
<comment type="cofactor">
    <cofactor evidence="8">
        <name>Cu cation</name>
        <dbReference type="ChEBI" id="CHEBI:23378"/>
    </cofactor>
    <text evidence="8">Binds 1 copper ion per subunit.</text>
</comment>
<evidence type="ECO:0000256" key="1">
    <source>
        <dbReference type="ARBA" id="ARBA00004418"/>
    </source>
</evidence>
<dbReference type="InterPro" id="IPR001235">
    <property type="entry name" value="Copper_blue_Plastocyanin"/>
</dbReference>
<feature type="domain" description="Blue (type 1) copper" evidence="10">
    <location>
        <begin position="30"/>
        <end position="116"/>
    </location>
</feature>
<dbReference type="CDD" id="cd04218">
    <property type="entry name" value="Pseudoazurin"/>
    <property type="match status" value="1"/>
</dbReference>
<dbReference type="Proteomes" id="UP000219331">
    <property type="component" value="Unassembled WGS sequence"/>
</dbReference>
<dbReference type="PRINTS" id="PR00156">
    <property type="entry name" value="COPPERBLUE"/>
</dbReference>
<dbReference type="AlphaFoldDB" id="A0A285TQ80"/>
<protein>
    <recommendedName>
        <fullName evidence="7">Pseudoazurin</fullName>
    </recommendedName>
</protein>
<dbReference type="RefSeq" id="WP_097176485.1">
    <property type="nucleotide sequence ID" value="NZ_OBML01000014.1"/>
</dbReference>
<evidence type="ECO:0000256" key="6">
    <source>
        <dbReference type="ARBA" id="ARBA00023008"/>
    </source>
</evidence>
<evidence type="ECO:0000313" key="12">
    <source>
        <dbReference type="Proteomes" id="UP000219331"/>
    </source>
</evidence>
<comment type="subcellular location">
    <subcellularLocation>
        <location evidence="1">Periplasm</location>
    </subcellularLocation>
</comment>
<keyword evidence="5" id="KW-0249">Electron transport</keyword>
<reference evidence="11 12" key="1">
    <citation type="submission" date="2017-08" db="EMBL/GenBank/DDBJ databases">
        <authorList>
            <person name="de Groot N.N."/>
        </authorList>
    </citation>
    <scope>NUCLEOTIDE SEQUENCE [LARGE SCALE GENOMIC DNA]</scope>
    <source>
        <strain evidence="11 12">USBA 352</strain>
    </source>
</reference>
<dbReference type="InterPro" id="IPR012745">
    <property type="entry name" value="Pseudoazurin"/>
</dbReference>
<evidence type="ECO:0000313" key="11">
    <source>
        <dbReference type="EMBL" id="SOC25260.1"/>
    </source>
</evidence>
<dbReference type="OrthoDB" id="7510199at2"/>
<evidence type="ECO:0000259" key="10">
    <source>
        <dbReference type="Pfam" id="PF00127"/>
    </source>
</evidence>
<keyword evidence="2" id="KW-0813">Transport</keyword>
<dbReference type="SUPFAM" id="SSF49503">
    <property type="entry name" value="Cupredoxins"/>
    <property type="match status" value="1"/>
</dbReference>
<keyword evidence="3 8" id="KW-0479">Metal-binding</keyword>
<dbReference type="Pfam" id="PF00127">
    <property type="entry name" value="Copper-bind"/>
    <property type="match status" value="1"/>
</dbReference>
<proteinExistence type="predicted"/>
<dbReference type="NCBIfam" id="TIGR02375">
    <property type="entry name" value="pseudoazurin"/>
    <property type="match status" value="1"/>
</dbReference>
<feature type="binding site" evidence="8">
    <location>
        <position position="64"/>
    </location>
    <ligand>
        <name>Cu cation</name>
        <dbReference type="ChEBI" id="CHEBI:23378"/>
    </ligand>
</feature>
<accession>A0A285TQ80</accession>
<evidence type="ECO:0000256" key="5">
    <source>
        <dbReference type="ARBA" id="ARBA00022982"/>
    </source>
</evidence>
<dbReference type="EMBL" id="OBML01000014">
    <property type="protein sequence ID" value="SOC25260.1"/>
    <property type="molecule type" value="Genomic_DNA"/>
</dbReference>